<name>A0A7X6DAI7_9ENTE</name>
<evidence type="ECO:0008006" key="3">
    <source>
        <dbReference type="Google" id="ProtNLM"/>
    </source>
</evidence>
<dbReference type="RefSeq" id="WP_167807711.1">
    <property type="nucleotide sequence ID" value="NZ_JAAVMB010000012.1"/>
</dbReference>
<protein>
    <recommendedName>
        <fullName evidence="3">Lipoprotein</fullName>
    </recommendedName>
</protein>
<dbReference type="EMBL" id="JAAVMB010000012">
    <property type="protein sequence ID" value="NKC68523.1"/>
    <property type="molecule type" value="Genomic_DNA"/>
</dbReference>
<dbReference type="Proteomes" id="UP000521358">
    <property type="component" value="Unassembled WGS sequence"/>
</dbReference>
<sequence length="154" mass="17600">MKKYIFVYLFLFSIIGFGCKSVEKEKQSTDNSKISSSENLSLSKESLIGQWESKELDRVINVTIGIDKLTNDMNLIVLVPNKDKEQALCNHEDSNEDELVFVNNENSLEYRLSLNNGDLLMFAFSLNNDEEKVVTEHTKASAMRPWILTKVDSK</sequence>
<accession>A0A7X6DAI7</accession>
<organism evidence="1 2">
    <name type="scientific">Vagococcus fluvialis</name>
    <dbReference type="NCBI Taxonomy" id="2738"/>
    <lineage>
        <taxon>Bacteria</taxon>
        <taxon>Bacillati</taxon>
        <taxon>Bacillota</taxon>
        <taxon>Bacilli</taxon>
        <taxon>Lactobacillales</taxon>
        <taxon>Enterococcaceae</taxon>
        <taxon>Vagococcus</taxon>
    </lineage>
</organism>
<gene>
    <name evidence="1" type="ORF">HED35_10525</name>
</gene>
<evidence type="ECO:0000313" key="2">
    <source>
        <dbReference type="Proteomes" id="UP000521358"/>
    </source>
</evidence>
<proteinExistence type="predicted"/>
<reference evidence="1 2" key="1">
    <citation type="submission" date="2020-03" db="EMBL/GenBank/DDBJ databases">
        <title>Bacterial samples isolated from urine from healthy bovine heifers (Gyr breed).</title>
        <authorList>
            <person name="Giannattasio-Ferraz S."/>
            <person name="Maskeri L."/>
            <person name="Penido A."/>
            <person name="Barbosa-Stancioli E.F."/>
            <person name="Putonti C."/>
        </authorList>
    </citation>
    <scope>NUCLEOTIDE SEQUENCE [LARGE SCALE GENOMIC DNA]</scope>
    <source>
        <strain evidence="1 2">UFMG-H7</strain>
    </source>
</reference>
<comment type="caution">
    <text evidence="1">The sequence shown here is derived from an EMBL/GenBank/DDBJ whole genome shotgun (WGS) entry which is preliminary data.</text>
</comment>
<evidence type="ECO:0000313" key="1">
    <source>
        <dbReference type="EMBL" id="NKC68523.1"/>
    </source>
</evidence>
<dbReference type="PROSITE" id="PS51257">
    <property type="entry name" value="PROKAR_LIPOPROTEIN"/>
    <property type="match status" value="1"/>
</dbReference>
<dbReference type="AlphaFoldDB" id="A0A7X6DAI7"/>